<evidence type="ECO:0000313" key="13">
    <source>
        <dbReference type="EMBL" id="MFD1828238.1"/>
    </source>
</evidence>
<feature type="transmembrane region" description="Helical" evidence="12">
    <location>
        <begin position="320"/>
        <end position="341"/>
    </location>
</feature>
<keyword evidence="5" id="KW-0762">Sugar transport</keyword>
<evidence type="ECO:0000256" key="5">
    <source>
        <dbReference type="ARBA" id="ARBA00022597"/>
    </source>
</evidence>
<feature type="transmembrane region" description="Helical" evidence="12">
    <location>
        <begin position="54"/>
        <end position="70"/>
    </location>
</feature>
<name>A0ABW4PC61_9ACTN</name>
<dbReference type="Proteomes" id="UP001597365">
    <property type="component" value="Unassembled WGS sequence"/>
</dbReference>
<dbReference type="RefSeq" id="WP_380895615.1">
    <property type="nucleotide sequence ID" value="NZ_JBHUFU010000001.1"/>
</dbReference>
<evidence type="ECO:0000256" key="10">
    <source>
        <dbReference type="ARBA" id="ARBA00035686"/>
    </source>
</evidence>
<feature type="transmembrane region" description="Helical" evidence="12">
    <location>
        <begin position="273"/>
        <end position="291"/>
    </location>
</feature>
<dbReference type="CDD" id="cd06579">
    <property type="entry name" value="TM_PBP1_transp_AraH_like"/>
    <property type="match status" value="1"/>
</dbReference>
<accession>A0ABW4PC61</accession>
<organism evidence="13 14">
    <name type="scientific">Streptomyces desertarenae</name>
    <dbReference type="NCBI Taxonomy" id="2666184"/>
    <lineage>
        <taxon>Bacteria</taxon>
        <taxon>Bacillati</taxon>
        <taxon>Actinomycetota</taxon>
        <taxon>Actinomycetes</taxon>
        <taxon>Kitasatosporales</taxon>
        <taxon>Streptomycetaceae</taxon>
        <taxon>Streptomyces</taxon>
    </lineage>
</organism>
<dbReference type="Pfam" id="PF02653">
    <property type="entry name" value="BPD_transp_2"/>
    <property type="match status" value="2"/>
</dbReference>
<keyword evidence="2" id="KW-0813">Transport</keyword>
<feature type="transmembrane region" description="Helical" evidence="12">
    <location>
        <begin position="361"/>
        <end position="389"/>
    </location>
</feature>
<evidence type="ECO:0000256" key="3">
    <source>
        <dbReference type="ARBA" id="ARBA00022475"/>
    </source>
</evidence>
<evidence type="ECO:0000256" key="8">
    <source>
        <dbReference type="ARBA" id="ARBA00023136"/>
    </source>
</evidence>
<dbReference type="PANTHER" id="PTHR32196">
    <property type="entry name" value="ABC TRANSPORTER PERMEASE PROTEIN YPHD-RELATED-RELATED"/>
    <property type="match status" value="1"/>
</dbReference>
<protein>
    <recommendedName>
        <fullName evidence="10">Xylose transport system permease protein XylH</fullName>
    </recommendedName>
</protein>
<evidence type="ECO:0000256" key="2">
    <source>
        <dbReference type="ARBA" id="ARBA00022448"/>
    </source>
</evidence>
<comment type="caution">
    <text evidence="13">The sequence shown here is derived from an EMBL/GenBank/DDBJ whole genome shotgun (WGS) entry which is preliminary data.</text>
</comment>
<evidence type="ECO:0000256" key="12">
    <source>
        <dbReference type="SAM" id="Phobius"/>
    </source>
</evidence>
<evidence type="ECO:0000256" key="6">
    <source>
        <dbReference type="ARBA" id="ARBA00022692"/>
    </source>
</evidence>
<keyword evidence="7 12" id="KW-1133">Transmembrane helix</keyword>
<keyword evidence="8 12" id="KW-0472">Membrane</keyword>
<evidence type="ECO:0000256" key="1">
    <source>
        <dbReference type="ARBA" id="ARBA00004651"/>
    </source>
</evidence>
<gene>
    <name evidence="13" type="primary">mmsB</name>
    <name evidence="13" type="ORF">ACFSJS_00990</name>
</gene>
<keyword evidence="14" id="KW-1185">Reference proteome</keyword>
<dbReference type="InterPro" id="IPR001851">
    <property type="entry name" value="ABC_transp_permease"/>
</dbReference>
<feature type="region of interest" description="Disordered" evidence="11">
    <location>
        <begin position="1"/>
        <end position="33"/>
    </location>
</feature>
<feature type="transmembrane region" description="Helical" evidence="12">
    <location>
        <begin position="90"/>
        <end position="123"/>
    </location>
</feature>
<evidence type="ECO:0000313" key="14">
    <source>
        <dbReference type="Proteomes" id="UP001597365"/>
    </source>
</evidence>
<dbReference type="NCBIfam" id="NF040906">
    <property type="entry name" value="GguB"/>
    <property type="match status" value="1"/>
</dbReference>
<comment type="subcellular location">
    <subcellularLocation>
        <location evidence="1">Cell membrane</location>
        <topology evidence="1">Multi-pass membrane protein</topology>
    </subcellularLocation>
</comment>
<dbReference type="PANTHER" id="PTHR32196:SF32">
    <property type="entry name" value="XYLOSE TRANSPORT SYSTEM PERMEASE PROTEIN XYLH"/>
    <property type="match status" value="1"/>
</dbReference>
<reference evidence="14" key="1">
    <citation type="journal article" date="2019" name="Int. J. Syst. Evol. Microbiol.">
        <title>The Global Catalogue of Microorganisms (GCM) 10K type strain sequencing project: providing services to taxonomists for standard genome sequencing and annotation.</title>
        <authorList>
            <consortium name="The Broad Institute Genomics Platform"/>
            <consortium name="The Broad Institute Genome Sequencing Center for Infectious Disease"/>
            <person name="Wu L."/>
            <person name="Ma J."/>
        </authorList>
    </citation>
    <scope>NUCLEOTIDE SEQUENCE [LARGE SCALE GENOMIC DNA]</scope>
    <source>
        <strain evidence="14">CGMCC 4.7455</strain>
    </source>
</reference>
<dbReference type="EMBL" id="JBHUFU010000001">
    <property type="protein sequence ID" value="MFD1828238.1"/>
    <property type="molecule type" value="Genomic_DNA"/>
</dbReference>
<proteinExistence type="predicted"/>
<feature type="transmembrane region" description="Helical" evidence="12">
    <location>
        <begin position="210"/>
        <end position="227"/>
    </location>
</feature>
<evidence type="ECO:0000256" key="7">
    <source>
        <dbReference type="ARBA" id="ARBA00022989"/>
    </source>
</evidence>
<evidence type="ECO:0000256" key="9">
    <source>
        <dbReference type="ARBA" id="ARBA00035611"/>
    </source>
</evidence>
<keyword evidence="3" id="KW-1003">Cell membrane</keyword>
<keyword evidence="6 12" id="KW-0812">Transmembrane</keyword>
<feature type="transmembrane region" description="Helical" evidence="12">
    <location>
        <begin position="135"/>
        <end position="160"/>
    </location>
</feature>
<keyword evidence="4" id="KW-0997">Cell inner membrane</keyword>
<feature type="transmembrane region" description="Helical" evidence="12">
    <location>
        <begin position="248"/>
        <end position="267"/>
    </location>
</feature>
<evidence type="ECO:0000256" key="11">
    <source>
        <dbReference type="SAM" id="MobiDB-lite"/>
    </source>
</evidence>
<sequence length="427" mass="44197">MSDDTITGGRTPAGGGLPGRTAEDGPDGGGGGTGRPGAAWALLARTVRANTRQYGMLVALALIVVLFQVWTDGNLLKPVNVSNIVQQNSYILILAMGMMMVIIAGHIDLSVGSLAAFVGAAAAVMMVEYGMAWPAALACSLLIGALAGAWQGFWIAYVGIPSFIVTLAGMLLFRGGTQILLEGQSLAPFPRGFQEISQGFLPEGGPLSNYHDLTVLIGVVVVAVVLVQEWRDRRRQLAYELEVLPLNLFLLKCGAIVAAVVAFTLTLASYRGVPVVLLIMCAILVGLGFVMRNAVVGRHVYALGGNRAAAKLSGVQDRKVTFLVFVTMGVLAALAGCVYAARLNAGTPQAGVNFELEAIAAAFIGGASMSGGVGTVLGAVIGGLVLGVLNNGMSLVGIGTDYQQVIKGLVLLAAVGFDVWNKRKVGS</sequence>
<evidence type="ECO:0000256" key="4">
    <source>
        <dbReference type="ARBA" id="ARBA00022519"/>
    </source>
</evidence>
<comment type="function">
    <text evidence="9">Part of the binding-protein-dependent transport system for D-xylose. Probably responsible for the translocation of the substrate across the membrane.</text>
</comment>